<comment type="function">
    <text evidence="4">Cytokine with a wide variety of biological functions in immunity, tissue regeneration, and metabolism. Binds to IL6R, then the complex associates to the signaling subunit IL6ST/gp130 to trigger the intracellular IL6-signaling pathway. The interaction with the membrane-bound IL6R and IL6ST stimulates 'classic signaling', whereas the binding of IL6 and soluble IL6R to IL6ST stimulates 'trans-signaling'. Alternatively, 'cluster signaling' occurs when membrane-bound IL6:IL6R complexes on transmitter cells activate IL6ST receptors on neighboring receiver cells.</text>
</comment>
<gene>
    <name evidence="6" type="primary">IL-6</name>
</gene>
<proteinExistence type="evidence at transcript level"/>
<organism evidence="6">
    <name type="scientific">Plecoglossus altivelis</name>
    <name type="common">Ayu sweetfish</name>
    <name type="synonym">Salmo altivelis</name>
    <dbReference type="NCBI Taxonomy" id="61084"/>
    <lineage>
        <taxon>Eukaryota</taxon>
        <taxon>Metazoa</taxon>
        <taxon>Chordata</taxon>
        <taxon>Craniata</taxon>
        <taxon>Vertebrata</taxon>
        <taxon>Euteleostomi</taxon>
        <taxon>Actinopterygii</taxon>
        <taxon>Neopterygii</taxon>
        <taxon>Teleostei</taxon>
        <taxon>Stomiati</taxon>
        <taxon>Osmeriformes</taxon>
        <taxon>Plecoglossus</taxon>
    </lineage>
</organism>
<dbReference type="PANTHER" id="PTHR48494:SF1">
    <property type="entry name" value="INTERLEUKIN-6"/>
    <property type="match status" value="1"/>
</dbReference>
<evidence type="ECO:0000313" key="6">
    <source>
        <dbReference type="EMBL" id="ATW72333.1"/>
    </source>
</evidence>
<dbReference type="SMART" id="SM00126">
    <property type="entry name" value="IL6"/>
    <property type="match status" value="1"/>
</dbReference>
<evidence type="ECO:0000256" key="1">
    <source>
        <dbReference type="ARBA" id="ARBA00007432"/>
    </source>
</evidence>
<dbReference type="EMBL" id="MG264003">
    <property type="protein sequence ID" value="ATW72333.1"/>
    <property type="molecule type" value="mRNA"/>
</dbReference>
<accession>A0A2H4PSL4</accession>
<dbReference type="Pfam" id="PF00489">
    <property type="entry name" value="IL6"/>
    <property type="match status" value="1"/>
</dbReference>
<evidence type="ECO:0000256" key="5">
    <source>
        <dbReference type="SAM" id="SignalP"/>
    </source>
</evidence>
<dbReference type="AlphaFoldDB" id="A0A2H4PSL4"/>
<dbReference type="Gene3D" id="1.20.1250.10">
    <property type="match status" value="1"/>
</dbReference>
<reference evidence="6" key="1">
    <citation type="journal article" date="2017" name="Fish Shellfish Immunol.">
        <title>Molecular characterization of a CC motif chemokine 19-like gene in ayu (Plecoglossus altivelis) and its role in leukocyte trafficking.</title>
        <authorList>
            <person name="Chen F."/>
            <person name="Lu X.J."/>
            <person name="Nie L."/>
            <person name="Ning Y.J."/>
            <person name="Chen J."/>
        </authorList>
    </citation>
    <scope>NUCLEOTIDE SEQUENCE</scope>
</reference>
<feature type="signal peptide" evidence="5">
    <location>
        <begin position="1"/>
        <end position="23"/>
    </location>
</feature>
<dbReference type="InterPro" id="IPR009079">
    <property type="entry name" value="4_helix_cytokine-like_core"/>
</dbReference>
<keyword evidence="5" id="KW-0732">Signal</keyword>
<dbReference type="GO" id="GO:0005138">
    <property type="term" value="F:interleukin-6 receptor binding"/>
    <property type="evidence" value="ECO:0007669"/>
    <property type="project" value="InterPro"/>
</dbReference>
<evidence type="ECO:0000256" key="2">
    <source>
        <dbReference type="ARBA" id="ARBA00019464"/>
    </source>
</evidence>
<evidence type="ECO:0000256" key="3">
    <source>
        <dbReference type="ARBA" id="ARBA00022486"/>
    </source>
</evidence>
<sequence>MFSLTKTSHFAFILTWLLLNATGSPVPTTFFEVSSEEMSGDMLNGPTSCTFGAAPNWESKIKVLIHEVTEFQGQTIKEYKFDASIADSLKYYTLSTPKARCLNYQNMETCQEKLSKGLTQYMALLQHAETKDNGSEIVHSIIHLTKDLLQLFQPKRNNSKVVAVNKEDQDKLLKDLSTGTEWKKKMIEIVILRDLRSFLTDTKRALCKLEQRSNTYLEQM</sequence>
<dbReference type="InterPro" id="IPR003574">
    <property type="entry name" value="IL-6-like"/>
</dbReference>
<dbReference type="SUPFAM" id="SSF47266">
    <property type="entry name" value="4-helical cytokines"/>
    <property type="match status" value="1"/>
</dbReference>
<dbReference type="GO" id="GO:0006955">
    <property type="term" value="P:immune response"/>
    <property type="evidence" value="ECO:0007669"/>
    <property type="project" value="InterPro"/>
</dbReference>
<dbReference type="InterPro" id="IPR030474">
    <property type="entry name" value="IL-6/GCSF/MGF"/>
</dbReference>
<evidence type="ECO:0000256" key="4">
    <source>
        <dbReference type="ARBA" id="ARBA00023441"/>
    </source>
</evidence>
<protein>
    <recommendedName>
        <fullName evidence="2">Interleukin-6</fullName>
    </recommendedName>
</protein>
<feature type="chain" id="PRO_5014167547" description="Interleukin-6" evidence="5">
    <location>
        <begin position="24"/>
        <end position="220"/>
    </location>
</feature>
<dbReference type="PANTHER" id="PTHR48494">
    <property type="entry name" value="INTERLEUKIN-6"/>
    <property type="match status" value="1"/>
</dbReference>
<keyword evidence="3" id="KW-0011">Acute phase</keyword>
<name>A0A2H4PSL4_PLEAT</name>
<dbReference type="GO" id="GO:0005125">
    <property type="term" value="F:cytokine activity"/>
    <property type="evidence" value="ECO:0007669"/>
    <property type="project" value="InterPro"/>
</dbReference>
<dbReference type="GO" id="GO:0006953">
    <property type="term" value="P:acute-phase response"/>
    <property type="evidence" value="ECO:0007669"/>
    <property type="project" value="UniProtKB-KW"/>
</dbReference>
<dbReference type="GO" id="GO:0005615">
    <property type="term" value="C:extracellular space"/>
    <property type="evidence" value="ECO:0007669"/>
    <property type="project" value="InterPro"/>
</dbReference>
<dbReference type="GO" id="GO:0030154">
    <property type="term" value="P:cell differentiation"/>
    <property type="evidence" value="ECO:0007669"/>
    <property type="project" value="InterPro"/>
</dbReference>
<comment type="similarity">
    <text evidence="1">Belongs to the IL-6 superfamily.</text>
</comment>